<organism evidence="17 18">
    <name type="scientific">Syntrophotalea carbinolica (strain DSM 2380 / NBRC 103641 / GraBd1)</name>
    <name type="common">Pelobacter carbinolicus</name>
    <dbReference type="NCBI Taxonomy" id="338963"/>
    <lineage>
        <taxon>Bacteria</taxon>
        <taxon>Pseudomonadati</taxon>
        <taxon>Thermodesulfobacteriota</taxon>
        <taxon>Desulfuromonadia</taxon>
        <taxon>Desulfuromonadales</taxon>
        <taxon>Syntrophotaleaceae</taxon>
        <taxon>Syntrophotalea</taxon>
    </lineage>
</organism>
<dbReference type="PANTHER" id="PTHR33712">
    <property type="entry name" value="LIGHT-INDEPENDENT PROTOCHLOROPHYLLIDE REDUCTASE SUBUNIT B"/>
    <property type="match status" value="1"/>
</dbReference>
<comment type="function">
    <text evidence="1 15">This molybdenum-iron protein is part of the nitrogenase complex that catalyzes the key enzymatic reactions in nitrogen fixation.</text>
</comment>
<dbReference type="GO" id="GO:0016163">
    <property type="term" value="F:nitrogenase activity"/>
    <property type="evidence" value="ECO:0007669"/>
    <property type="project" value="UniProtKB-EC"/>
</dbReference>
<evidence type="ECO:0000256" key="12">
    <source>
        <dbReference type="ARBA" id="ARBA00023231"/>
    </source>
</evidence>
<keyword evidence="8 15" id="KW-0067">ATP-binding</keyword>
<dbReference type="EC" id="1.18.6.1" evidence="4 15"/>
<comment type="cofactor">
    <cofactor evidence="15">
        <name>[8Fe-7S] cluster</name>
        <dbReference type="ChEBI" id="CHEBI:21143"/>
    </cofactor>
    <text evidence="15">Binds 1 [8Fe-7S] cluster per heterodimer.</text>
</comment>
<dbReference type="KEGG" id="pca:Pcar_2100"/>
<evidence type="ECO:0000256" key="8">
    <source>
        <dbReference type="ARBA" id="ARBA00022840"/>
    </source>
</evidence>
<evidence type="ECO:0000256" key="7">
    <source>
        <dbReference type="ARBA" id="ARBA00022741"/>
    </source>
</evidence>
<comment type="catalytic activity">
    <reaction evidence="13 15">
        <text>N2 + 8 reduced [2Fe-2S]-[ferredoxin] + 16 ATP + 16 H2O = H2 + 8 oxidized [2Fe-2S]-[ferredoxin] + 2 NH4(+) + 16 ADP + 16 phosphate + 6 H(+)</text>
        <dbReference type="Rhea" id="RHEA:21448"/>
        <dbReference type="Rhea" id="RHEA-COMP:10000"/>
        <dbReference type="Rhea" id="RHEA-COMP:10001"/>
        <dbReference type="ChEBI" id="CHEBI:15377"/>
        <dbReference type="ChEBI" id="CHEBI:15378"/>
        <dbReference type="ChEBI" id="CHEBI:17997"/>
        <dbReference type="ChEBI" id="CHEBI:18276"/>
        <dbReference type="ChEBI" id="CHEBI:28938"/>
        <dbReference type="ChEBI" id="CHEBI:30616"/>
        <dbReference type="ChEBI" id="CHEBI:33737"/>
        <dbReference type="ChEBI" id="CHEBI:33738"/>
        <dbReference type="ChEBI" id="CHEBI:43474"/>
        <dbReference type="ChEBI" id="CHEBI:456216"/>
        <dbReference type="EC" id="1.18.6.1"/>
    </reaction>
</comment>
<dbReference type="NCBIfam" id="TIGR01286">
    <property type="entry name" value="nifK"/>
    <property type="match status" value="1"/>
</dbReference>
<dbReference type="Proteomes" id="UP000002534">
    <property type="component" value="Chromosome"/>
</dbReference>
<dbReference type="InterPro" id="IPR050152">
    <property type="entry name" value="ChlB/BchB/BchZ"/>
</dbReference>
<comment type="subunit">
    <text evidence="3 15">Tetramer of two alpha and two beta chains. Forms complex with the iron protein (nitrogenase component 2).</text>
</comment>
<dbReference type="EMBL" id="CP000142">
    <property type="protein sequence ID" value="ABA89340.1"/>
    <property type="molecule type" value="Genomic_DNA"/>
</dbReference>
<evidence type="ECO:0000256" key="2">
    <source>
        <dbReference type="ARBA" id="ARBA00011002"/>
    </source>
</evidence>
<dbReference type="GO" id="GO:0046872">
    <property type="term" value="F:metal ion binding"/>
    <property type="evidence" value="ECO:0007669"/>
    <property type="project" value="UniProtKB-KW"/>
</dbReference>
<evidence type="ECO:0000256" key="13">
    <source>
        <dbReference type="ARBA" id="ARBA00047967"/>
    </source>
</evidence>
<dbReference type="InterPro" id="IPR005976">
    <property type="entry name" value="Nase_Mo-Fe_CF_bsu"/>
</dbReference>
<name>Q3A2R7_SYNC1</name>
<keyword evidence="9 15" id="KW-0560">Oxidoreductase</keyword>
<dbReference type="AlphaFoldDB" id="Q3A2R7"/>
<keyword evidence="10 15" id="KW-0408">Iron</keyword>
<keyword evidence="18" id="KW-1185">Reference proteome</keyword>
<sequence>MSEECAVKKVTDITPEEVARVEEWINTEEYCEKNLAREAVVINPAHACQPLGAELVAHGFEGTLPFVHGSQGCASYYRSALTRHFREPAAAVADSMTEDGAVFGGQNNLHEGLENALKLYKPKMMAIFTSCMPEIIGDDLNAFIINARNAGIVPQDYPIPYANTPSFNGTHINGYDSMLKSVVSYLATDKKVEGKDNGKLNLIPGFDANTGNYREYKRICEEFGIPVNLLADISETFDSPLDGTYRTYPGGTPLEDAADSLNAHATLSMQLHATKETIKWFKSETEAPVEVMPSPIGVANTDAFLMKLSELFGKEVPASLKAERGRLVDAMTDAHQYLHNKKFAIWGDPDFLAGMISFLLEMGAKPYHVICSRGNKKVAKYLQALLDESVYGEGCKLWMNKDLWHLRSLVMTDPVDGLIGSTHGKFIARDANIPHIRLGFPILDRVNLHRVPYIGYQGTMNILTSVANTMLEEVDRTSDDAFFEMMR</sequence>
<evidence type="ECO:0000313" key="18">
    <source>
        <dbReference type="Proteomes" id="UP000002534"/>
    </source>
</evidence>
<dbReference type="PANTHER" id="PTHR33712:SF7">
    <property type="entry name" value="LIGHT-INDEPENDENT PROTOCHLOROPHYLLIDE REDUCTASE SUBUNIT B"/>
    <property type="match status" value="1"/>
</dbReference>
<evidence type="ECO:0000256" key="10">
    <source>
        <dbReference type="ARBA" id="ARBA00023004"/>
    </source>
</evidence>
<dbReference type="InterPro" id="IPR000318">
    <property type="entry name" value="Nase_comp1_CS"/>
</dbReference>
<dbReference type="STRING" id="338963.Pcar_2100"/>
<comment type="similarity">
    <text evidence="2 14">Belongs to the NifD/NifK/NifE/NifN family.</text>
</comment>
<protein>
    <recommendedName>
        <fullName evidence="5 15">Nitrogenase molybdenum-iron protein beta chain</fullName>
        <ecNumber evidence="4 15">1.18.6.1</ecNumber>
    </recommendedName>
    <alternativeName>
        <fullName evidence="15">Dinitrogenase</fullName>
    </alternativeName>
</protein>
<evidence type="ECO:0000256" key="15">
    <source>
        <dbReference type="RuleBase" id="RU364127"/>
    </source>
</evidence>
<dbReference type="eggNOG" id="COG2710">
    <property type="taxonomic scope" value="Bacteria"/>
</dbReference>
<keyword evidence="12 14" id="KW-0535">Nitrogen fixation</keyword>
<keyword evidence="11 15" id="KW-0411">Iron-sulfur</keyword>
<dbReference type="HOGENOM" id="CLU_025876_2_0_7"/>
<reference evidence="17 18" key="2">
    <citation type="journal article" date="2012" name="BMC Genomics">
        <title>The genome of Pelobacter carbinolicus reveals surprising metabolic capabilities and physiological features.</title>
        <authorList>
            <person name="Aklujkar M."/>
            <person name="Haveman S.A."/>
            <person name="Didonato R.Jr."/>
            <person name="Chertkov O."/>
            <person name="Han C.S."/>
            <person name="Land M.L."/>
            <person name="Brown P."/>
            <person name="Lovley D.R."/>
        </authorList>
    </citation>
    <scope>NUCLEOTIDE SEQUENCE [LARGE SCALE GENOMIC DNA]</scope>
    <source>
        <strain evidence="18">DSM 2380 / NBRC 103641 / GraBd1</strain>
    </source>
</reference>
<dbReference type="CDD" id="cd01974">
    <property type="entry name" value="Nitrogenase_MoFe_beta"/>
    <property type="match status" value="1"/>
</dbReference>
<evidence type="ECO:0000256" key="11">
    <source>
        <dbReference type="ARBA" id="ARBA00023014"/>
    </source>
</evidence>
<evidence type="ECO:0000313" key="17">
    <source>
        <dbReference type="EMBL" id="ABA89340.1"/>
    </source>
</evidence>
<keyword evidence="6 15" id="KW-0479">Metal-binding</keyword>
<dbReference type="InterPro" id="IPR000510">
    <property type="entry name" value="Nase/OxRdtase_comp1"/>
</dbReference>
<evidence type="ECO:0000256" key="5">
    <source>
        <dbReference type="ARBA" id="ARBA00014775"/>
    </source>
</evidence>
<evidence type="ECO:0000256" key="3">
    <source>
        <dbReference type="ARBA" id="ARBA00011462"/>
    </source>
</evidence>
<dbReference type="Pfam" id="PF00148">
    <property type="entry name" value="Oxidored_nitro"/>
    <property type="match status" value="1"/>
</dbReference>
<dbReference type="Gene3D" id="1.20.89.10">
    <property type="entry name" value="Nitrogenase Molybdenum-iron Protein, subunit B, domain 4"/>
    <property type="match status" value="1"/>
</dbReference>
<dbReference type="GO" id="GO:0051536">
    <property type="term" value="F:iron-sulfur cluster binding"/>
    <property type="evidence" value="ECO:0007669"/>
    <property type="project" value="UniProtKB-KW"/>
</dbReference>
<evidence type="ECO:0000256" key="14">
    <source>
        <dbReference type="RuleBase" id="RU004021"/>
    </source>
</evidence>
<feature type="domain" description="Nitrogenase/oxidoreductase component 1" evidence="16">
    <location>
        <begin position="48"/>
        <end position="470"/>
    </location>
</feature>
<accession>Q3A2R7</accession>
<evidence type="ECO:0000256" key="9">
    <source>
        <dbReference type="ARBA" id="ARBA00023002"/>
    </source>
</evidence>
<evidence type="ECO:0000259" key="16">
    <source>
        <dbReference type="Pfam" id="PF00148"/>
    </source>
</evidence>
<dbReference type="SUPFAM" id="SSF53807">
    <property type="entry name" value="Helical backbone' metal receptor"/>
    <property type="match status" value="1"/>
</dbReference>
<dbReference type="OrthoDB" id="9762718at2"/>
<dbReference type="PROSITE" id="PS00699">
    <property type="entry name" value="NITROGENASE_1_1"/>
    <property type="match status" value="1"/>
</dbReference>
<dbReference type="GO" id="GO:0005524">
    <property type="term" value="F:ATP binding"/>
    <property type="evidence" value="ECO:0007669"/>
    <property type="project" value="UniProtKB-KW"/>
</dbReference>
<gene>
    <name evidence="17" type="primary">nifK</name>
    <name evidence="17" type="ordered locus">Pcar_2100</name>
</gene>
<reference evidence="18" key="1">
    <citation type="submission" date="2005-10" db="EMBL/GenBank/DDBJ databases">
        <title>Complete sequence of Pelobacter carbinolicus DSM 2380.</title>
        <authorList>
            <person name="Copeland A."/>
            <person name="Lucas S."/>
            <person name="Lapidus A."/>
            <person name="Barry K."/>
            <person name="Detter J.C."/>
            <person name="Glavina T."/>
            <person name="Hammon N."/>
            <person name="Israni S."/>
            <person name="Pitluck S."/>
            <person name="Chertkov O."/>
            <person name="Schmutz J."/>
            <person name="Larimer F."/>
            <person name="Land M."/>
            <person name="Kyrpides N."/>
            <person name="Ivanova N."/>
            <person name="Richardson P."/>
        </authorList>
    </citation>
    <scope>NUCLEOTIDE SEQUENCE [LARGE SCALE GENOMIC DNA]</scope>
    <source>
        <strain evidence="18">DSM 2380 / NBRC 103641 / GraBd1</strain>
    </source>
</reference>
<evidence type="ECO:0000256" key="4">
    <source>
        <dbReference type="ARBA" id="ARBA00012773"/>
    </source>
</evidence>
<evidence type="ECO:0000256" key="6">
    <source>
        <dbReference type="ARBA" id="ARBA00022723"/>
    </source>
</evidence>
<proteinExistence type="inferred from homology"/>
<evidence type="ECO:0000256" key="1">
    <source>
        <dbReference type="ARBA" id="ARBA00002621"/>
    </source>
</evidence>
<keyword evidence="7 15" id="KW-0547">Nucleotide-binding</keyword>
<dbReference type="GO" id="GO:0016612">
    <property type="term" value="C:molybdenum-iron nitrogenase complex"/>
    <property type="evidence" value="ECO:0007669"/>
    <property type="project" value="InterPro"/>
</dbReference>
<dbReference type="Gene3D" id="3.40.50.1980">
    <property type="entry name" value="Nitrogenase molybdenum iron protein domain"/>
    <property type="match status" value="3"/>
</dbReference>
<dbReference type="RefSeq" id="WP_011341853.1">
    <property type="nucleotide sequence ID" value="NC_007498.2"/>
</dbReference>